<name>A0A5R9IDY3_9GAMM</name>
<dbReference type="PROSITE" id="PS51257">
    <property type="entry name" value="PROKAR_LIPOPROTEIN"/>
    <property type="match status" value="1"/>
</dbReference>
<gene>
    <name evidence="5" type="ORF">FE810_13400</name>
</gene>
<dbReference type="SUPFAM" id="SSF53474">
    <property type="entry name" value="alpha/beta-Hydrolases"/>
    <property type="match status" value="1"/>
</dbReference>
<dbReference type="Gene3D" id="3.40.50.1820">
    <property type="entry name" value="alpha/beta hydrolase"/>
    <property type="match status" value="1"/>
</dbReference>
<dbReference type="InterPro" id="IPR011042">
    <property type="entry name" value="6-blade_b-propeller_TolB-like"/>
</dbReference>
<keyword evidence="6" id="KW-1185">Reference proteome</keyword>
<dbReference type="AlphaFoldDB" id="A0A5R9IDY3"/>
<organism evidence="5 6">
    <name type="scientific">Thalassotalea litorea</name>
    <dbReference type="NCBI Taxonomy" id="2020715"/>
    <lineage>
        <taxon>Bacteria</taxon>
        <taxon>Pseudomonadati</taxon>
        <taxon>Pseudomonadota</taxon>
        <taxon>Gammaproteobacteria</taxon>
        <taxon>Alteromonadales</taxon>
        <taxon>Colwelliaceae</taxon>
        <taxon>Thalassotalea</taxon>
    </lineage>
</organism>
<dbReference type="Proteomes" id="UP000307790">
    <property type="component" value="Unassembled WGS sequence"/>
</dbReference>
<feature type="domain" description="Peptidase S9 prolyl oligopeptidase catalytic" evidence="3">
    <location>
        <begin position="431"/>
        <end position="640"/>
    </location>
</feature>
<dbReference type="OrthoDB" id="4269629at2"/>
<dbReference type="Pfam" id="PF00326">
    <property type="entry name" value="Peptidase_S9"/>
    <property type="match status" value="1"/>
</dbReference>
<dbReference type="EMBL" id="VCBC01000014">
    <property type="protein sequence ID" value="TLU61811.1"/>
    <property type="molecule type" value="Genomic_DNA"/>
</dbReference>
<dbReference type="GO" id="GO:0004252">
    <property type="term" value="F:serine-type endopeptidase activity"/>
    <property type="evidence" value="ECO:0007669"/>
    <property type="project" value="InterPro"/>
</dbReference>
<dbReference type="Pfam" id="PF02897">
    <property type="entry name" value="Peptidase_S9_N"/>
    <property type="match status" value="1"/>
</dbReference>
<dbReference type="Gene3D" id="2.120.10.30">
    <property type="entry name" value="TolB, C-terminal domain"/>
    <property type="match status" value="2"/>
</dbReference>
<evidence type="ECO:0000313" key="5">
    <source>
        <dbReference type="EMBL" id="TLU61811.1"/>
    </source>
</evidence>
<sequence>MSIKTGVLSVAAMLMLSACGKAPETSKPEAPAPATTQAEVKTFTAEEFFATTTVFGSSINHDGTAVLASNDETGVFNAYRYPLDGSEPEQLTKSDKDTVYGVSWFPEDNRFIYTADNGGDELNHLYVQEVSGEVKDLTPGENLKAGFLGWSDSGDFFAYSNERDPKAFDLYRYSSKDYQRELIFQNDDMLSIGDVSKDGRWLSLTKAVSGADSDLYLIDLTREDAAPIHVTPHEGNIEYFSYGFNPDSSKLIFATNEHSEFNQAWAYELSSGESELFYETDWDVSFVYFSKDGKYTVIGVNDDAQTKLTILNSETKQSVQLPELPPGDLRGVNFSNDSSKMVFYINADNSPSNLYTHTLGEDNVVKLTETLNPAMSSDDLVMSEVVRFKSFDDLEIPGLLYKPKQASSENKVPALVWVHGGPGGQSRTGYRAAIQHLVNNGYAIFAVNNRGSSGYGKTFFHLDDKNHGEGDLQDIVYGKKHLQTLDWVDSSRIGIIGGSYGGYMTMAGMAFTDEFEVGINIFGVTNWVRTLNSIPPWWEAFKQALYDEMGDPATDAERHRKISPLFHAKNIKKPVLVVQGANDPRVLQVESDEMVAAIKANNVPVEYVLFEDEGHGFRKRANRITASDAYARFLDRYLKNSANQL</sequence>
<evidence type="ECO:0000256" key="2">
    <source>
        <dbReference type="SAM" id="SignalP"/>
    </source>
</evidence>
<dbReference type="InterPro" id="IPR029058">
    <property type="entry name" value="AB_hydrolase_fold"/>
</dbReference>
<dbReference type="RefSeq" id="WP_138320577.1">
    <property type="nucleotide sequence ID" value="NZ_VCBC01000014.1"/>
</dbReference>
<feature type="chain" id="PRO_5024273121" evidence="2">
    <location>
        <begin position="23"/>
        <end position="645"/>
    </location>
</feature>
<feature type="domain" description="Peptidase S9A N-terminal" evidence="4">
    <location>
        <begin position="98"/>
        <end position="364"/>
    </location>
</feature>
<keyword evidence="2" id="KW-0732">Signal</keyword>
<dbReference type="GO" id="GO:0006508">
    <property type="term" value="P:proteolysis"/>
    <property type="evidence" value="ECO:0007669"/>
    <property type="project" value="InterPro"/>
</dbReference>
<evidence type="ECO:0000259" key="4">
    <source>
        <dbReference type="Pfam" id="PF02897"/>
    </source>
</evidence>
<evidence type="ECO:0000256" key="1">
    <source>
        <dbReference type="ARBA" id="ARBA00022801"/>
    </source>
</evidence>
<dbReference type="PANTHER" id="PTHR42776">
    <property type="entry name" value="SERINE PEPTIDASE S9 FAMILY MEMBER"/>
    <property type="match status" value="1"/>
</dbReference>
<evidence type="ECO:0000259" key="3">
    <source>
        <dbReference type="Pfam" id="PF00326"/>
    </source>
</evidence>
<keyword evidence="1" id="KW-0378">Hydrolase</keyword>
<dbReference type="InterPro" id="IPR023302">
    <property type="entry name" value="Pept_S9A_N"/>
</dbReference>
<dbReference type="SUPFAM" id="SSF82171">
    <property type="entry name" value="DPP6 N-terminal domain-like"/>
    <property type="match status" value="1"/>
</dbReference>
<proteinExistence type="predicted"/>
<comment type="caution">
    <text evidence="5">The sequence shown here is derived from an EMBL/GenBank/DDBJ whole genome shotgun (WGS) entry which is preliminary data.</text>
</comment>
<accession>A0A5R9IDY3</accession>
<evidence type="ECO:0000313" key="6">
    <source>
        <dbReference type="Proteomes" id="UP000307790"/>
    </source>
</evidence>
<dbReference type="InterPro" id="IPR001375">
    <property type="entry name" value="Peptidase_S9_cat"/>
</dbReference>
<reference evidence="5 6" key="1">
    <citation type="submission" date="2019-05" db="EMBL/GenBank/DDBJ databases">
        <title>Genome sequences of Thalassotalea litorea 1K03283.</title>
        <authorList>
            <person name="Zhang D."/>
        </authorList>
    </citation>
    <scope>NUCLEOTIDE SEQUENCE [LARGE SCALE GENOMIC DNA]</scope>
    <source>
        <strain evidence="5 6">MCCC 1K03283</strain>
    </source>
</reference>
<dbReference type="PANTHER" id="PTHR42776:SF27">
    <property type="entry name" value="DIPEPTIDYL PEPTIDASE FAMILY MEMBER 6"/>
    <property type="match status" value="1"/>
</dbReference>
<feature type="signal peptide" evidence="2">
    <location>
        <begin position="1"/>
        <end position="22"/>
    </location>
</feature>
<protein>
    <submittedName>
        <fullName evidence="5">S9 family peptidase</fullName>
    </submittedName>
</protein>